<sequence>DTNEEFSNESNKNSNTEVEQEYKGPLDLHIICELSKSGQSRFGYLLLKMTITLSTHKQLSKKILNKAITKFILKIEETAKKDKV</sequence>
<dbReference type="EMBL" id="CAJVQA010060184">
    <property type="protein sequence ID" value="CAG8828171.1"/>
    <property type="molecule type" value="Genomic_DNA"/>
</dbReference>
<name>A0A9N9PLC9_9GLOM</name>
<feature type="region of interest" description="Disordered" evidence="1">
    <location>
        <begin position="1"/>
        <end position="20"/>
    </location>
</feature>
<feature type="non-terminal residue" evidence="2">
    <location>
        <position position="84"/>
    </location>
</feature>
<protein>
    <submittedName>
        <fullName evidence="2">4079_t:CDS:1</fullName>
    </submittedName>
</protein>
<dbReference type="Proteomes" id="UP000789759">
    <property type="component" value="Unassembled WGS sequence"/>
</dbReference>
<evidence type="ECO:0000256" key="1">
    <source>
        <dbReference type="SAM" id="MobiDB-lite"/>
    </source>
</evidence>
<evidence type="ECO:0000313" key="2">
    <source>
        <dbReference type="EMBL" id="CAG8828171.1"/>
    </source>
</evidence>
<comment type="caution">
    <text evidence="2">The sequence shown here is derived from an EMBL/GenBank/DDBJ whole genome shotgun (WGS) entry which is preliminary data.</text>
</comment>
<evidence type="ECO:0000313" key="3">
    <source>
        <dbReference type="Proteomes" id="UP000789759"/>
    </source>
</evidence>
<dbReference type="AlphaFoldDB" id="A0A9N9PLC9"/>
<reference evidence="2" key="1">
    <citation type="submission" date="2021-06" db="EMBL/GenBank/DDBJ databases">
        <authorList>
            <person name="Kallberg Y."/>
            <person name="Tangrot J."/>
            <person name="Rosling A."/>
        </authorList>
    </citation>
    <scope>NUCLEOTIDE SEQUENCE</scope>
    <source>
        <strain evidence="2">FL966</strain>
    </source>
</reference>
<feature type="compositionally biased region" description="Low complexity" evidence="1">
    <location>
        <begin position="8"/>
        <end position="17"/>
    </location>
</feature>
<accession>A0A9N9PLC9</accession>
<feature type="non-terminal residue" evidence="2">
    <location>
        <position position="1"/>
    </location>
</feature>
<gene>
    <name evidence="2" type="ORF">CPELLU_LOCUS20370</name>
</gene>
<keyword evidence="3" id="KW-1185">Reference proteome</keyword>
<proteinExistence type="predicted"/>
<organism evidence="2 3">
    <name type="scientific">Cetraspora pellucida</name>
    <dbReference type="NCBI Taxonomy" id="1433469"/>
    <lineage>
        <taxon>Eukaryota</taxon>
        <taxon>Fungi</taxon>
        <taxon>Fungi incertae sedis</taxon>
        <taxon>Mucoromycota</taxon>
        <taxon>Glomeromycotina</taxon>
        <taxon>Glomeromycetes</taxon>
        <taxon>Diversisporales</taxon>
        <taxon>Gigasporaceae</taxon>
        <taxon>Cetraspora</taxon>
    </lineage>
</organism>